<dbReference type="GO" id="GO:0009116">
    <property type="term" value="P:nucleoside metabolic process"/>
    <property type="evidence" value="ECO:0007669"/>
    <property type="project" value="InterPro"/>
</dbReference>
<feature type="chain" id="PRO_5015785168" evidence="1">
    <location>
        <begin position="24"/>
        <end position="356"/>
    </location>
</feature>
<feature type="signal peptide" evidence="1">
    <location>
        <begin position="1"/>
        <end position="23"/>
    </location>
</feature>
<accession>A0A2T5FV83</accession>
<dbReference type="EMBL" id="NWBU01000014">
    <property type="protein sequence ID" value="PTQ08869.1"/>
    <property type="molecule type" value="Genomic_DNA"/>
</dbReference>
<dbReference type="PIRSF" id="PIRSF013171">
    <property type="entry name" value="Pur_nuclsid_perm"/>
    <property type="match status" value="1"/>
</dbReference>
<organism evidence="2 3">
    <name type="scientific">Sphingomonas oleivorans</name>
    <dbReference type="NCBI Taxonomy" id="1735121"/>
    <lineage>
        <taxon>Bacteria</taxon>
        <taxon>Pseudomonadati</taxon>
        <taxon>Pseudomonadota</taxon>
        <taxon>Alphaproteobacteria</taxon>
        <taxon>Sphingomonadales</taxon>
        <taxon>Sphingomonadaceae</taxon>
        <taxon>Sphingomonas</taxon>
    </lineage>
</organism>
<dbReference type="OrthoDB" id="4517280at2"/>
<protein>
    <submittedName>
        <fullName evidence="2">Purine nucleoside permease</fullName>
    </submittedName>
</protein>
<dbReference type="InterPro" id="IPR035994">
    <property type="entry name" value="Nucleoside_phosphorylase_sf"/>
</dbReference>
<dbReference type="PANTHER" id="PTHR38643:SF1">
    <property type="entry name" value="PURINE NUCLEOSIDE PERMEASE C285.05-RELATED"/>
    <property type="match status" value="1"/>
</dbReference>
<dbReference type="AlphaFoldDB" id="A0A2T5FV83"/>
<evidence type="ECO:0000313" key="2">
    <source>
        <dbReference type="EMBL" id="PTQ08869.1"/>
    </source>
</evidence>
<sequence length="356" mass="39002">MRRKIFAAALLIFGSALPAAAGAATKTLEPIEVRVVVVTAFEIGEDTGDKAGEFQAWAEEMPQILPFPTGFRDLRYDPARKVLALSTGIGTSRAAMSTLALGLDPRFDLSHAYWVVAAIAGVNPNEASIGSAAWIGDVIDTDFIYYIDSREIPSGWKTGIVPRDRNEPFQQPLPDTSYNLFPLNHSLRDWAFELTKDSKLPDNSALQEIRTRYADYPKAVEPPKVITGDQASGQGFTHGKIINEHMERWVSYWTGGNGRFVMKAEEDTGVIGAIQRLEKIGRADTSRVLVLRTGSNYHMQPPSMDAATSLFGENIGSPGLKASLLAAHVVGGRVVNELAGNWSRYRDRVPSLERAK</sequence>
<keyword evidence="1" id="KW-0732">Signal</keyword>
<dbReference type="GO" id="GO:0003824">
    <property type="term" value="F:catalytic activity"/>
    <property type="evidence" value="ECO:0007669"/>
    <property type="project" value="InterPro"/>
</dbReference>
<dbReference type="Proteomes" id="UP000244162">
    <property type="component" value="Unassembled WGS sequence"/>
</dbReference>
<name>A0A2T5FV83_9SPHN</name>
<reference evidence="2 3" key="1">
    <citation type="submission" date="2017-09" db="EMBL/GenBank/DDBJ databases">
        <title>Sphingomonas panjinensis sp.nov., isolated from oil-contaminated soil.</title>
        <authorList>
            <person name="Wang L."/>
            <person name="Chen L."/>
        </authorList>
    </citation>
    <scope>NUCLEOTIDE SEQUENCE [LARGE SCALE GENOMIC DNA]</scope>
    <source>
        <strain evidence="2 3">FW-11</strain>
    </source>
</reference>
<gene>
    <name evidence="2" type="ORF">CLG96_14850</name>
</gene>
<evidence type="ECO:0000313" key="3">
    <source>
        <dbReference type="Proteomes" id="UP000244162"/>
    </source>
</evidence>
<proteinExistence type="predicted"/>
<evidence type="ECO:0000256" key="1">
    <source>
        <dbReference type="SAM" id="SignalP"/>
    </source>
</evidence>
<comment type="caution">
    <text evidence="2">The sequence shown here is derived from an EMBL/GenBank/DDBJ whole genome shotgun (WGS) entry which is preliminary data.</text>
</comment>
<dbReference type="GO" id="GO:0055085">
    <property type="term" value="P:transmembrane transport"/>
    <property type="evidence" value="ECO:0007669"/>
    <property type="project" value="InterPro"/>
</dbReference>
<dbReference type="InterPro" id="IPR009486">
    <property type="entry name" value="Pur_nuclsid_perm"/>
</dbReference>
<keyword evidence="3" id="KW-1185">Reference proteome</keyword>
<dbReference type="Pfam" id="PF06516">
    <property type="entry name" value="NUP"/>
    <property type="match status" value="1"/>
</dbReference>
<dbReference type="PANTHER" id="PTHR38643">
    <property type="entry name" value="PURINE NUCLEOSIDE PERMEASE C285.05-RELATED"/>
    <property type="match status" value="1"/>
</dbReference>
<dbReference type="Gene3D" id="3.40.50.1580">
    <property type="entry name" value="Nucleoside phosphorylase domain"/>
    <property type="match status" value="1"/>
</dbReference>